<dbReference type="Pfam" id="PF00520">
    <property type="entry name" value="Ion_trans"/>
    <property type="match status" value="1"/>
</dbReference>
<dbReference type="InterPro" id="IPR005821">
    <property type="entry name" value="Ion_trans_dom"/>
</dbReference>
<comment type="similarity">
    <text evidence="2 13">Belongs to the potassium channel family. Plant (TC 1.A.1.4) subfamily.</text>
</comment>
<keyword evidence="9 13" id="KW-1133">Transmembrane helix</keyword>
<feature type="transmembrane region" description="Helical" evidence="13">
    <location>
        <begin position="246"/>
        <end position="266"/>
    </location>
</feature>
<dbReference type="PROSITE" id="PS50042">
    <property type="entry name" value="CNMP_BINDING_3"/>
    <property type="match status" value="1"/>
</dbReference>
<dbReference type="InterPro" id="IPR021789">
    <property type="entry name" value="KHA_dom"/>
</dbReference>
<evidence type="ECO:0000256" key="6">
    <source>
        <dbReference type="ARBA" id="ARBA00022826"/>
    </source>
</evidence>
<evidence type="ECO:0000313" key="17">
    <source>
        <dbReference type="Proteomes" id="UP000326939"/>
    </source>
</evidence>
<proteinExistence type="inferred from homology"/>
<sequence length="709" mass="80702">MPGSETRSPLPSLFRRRSSGDITKNLASVSSSLLPAFGTVVDDGYLHLKKYVIAPYDRRYRWWQTFLVVLVVYSAWASPFELAFKKTATGGLLPVDLVVDAFFAADIVLTFFVAYLDKTTYLLVDDHKKIATRYITKLFFPMDVASTLPFQTIYRVITGEMHDGETFGFLNLLRLWRLRRVTELYKRLEKDTRFSYFYTRLLKLISVTLFAVHSAGCFYYWLAAHHETASNTWIGSQVEDFKHRSIWLGYTYSIYWSIVTLTTVGYGDLHAVNTGEKIFNMFYMLFNIGLTAYIIGNMTNLIVHAAVRTFAMVISLLPCSYAVSLQQRNAINQILRYASKNRLPEGLKEQMLAHMQLKFKTAELQQEEVLGDLPKAIRSSIAQHLFHDVVVNTYLFKGVSEDLITQLVTEMKAEYFPPKVDIILKNEIPTEFYILVSGALDVLVYKNGTEQVLSKIGPSDVAGEIGVVFNIPQPFTLRTKRLSQVIRLSHHHLKQMVPAHSEDGKIFISNFIQYMKDLKQEMQQEIPFLKELLGDTTVEPTVLFWPFRFMIHHYCSHTCIEVTPKDVLDCTECYSVSGKCIIPVRTDGTGMYRPLIGARSQATTNEELPSFNAVNSQRETNLEGTPEDSTPLSSTHPTRVIIHGHPPNESPAGDTMGKLIHLPDSIEDLFSVAEKKFGKKGNKILMEDGSEVEELDALRENDRLFIFES</sequence>
<keyword evidence="10 13" id="KW-0406">Ion transport</keyword>
<accession>A0A5N5J852</accession>
<evidence type="ECO:0000256" key="13">
    <source>
        <dbReference type="RuleBase" id="RU369015"/>
    </source>
</evidence>
<protein>
    <recommendedName>
        <fullName evidence="13">Potassium channel</fullName>
    </recommendedName>
</protein>
<comment type="domain">
    <text evidence="13">The segment S4 is probably the voltage-sensor and is characterized by a series of positively charged amino acids. The pore-forming region H5 is enclosed by the transmembrane segments S5 and S6 in the Shaker-type (1P/6TM) and contains the GYGD signature motif which seems to be involved in potassium selectivity.</text>
</comment>
<evidence type="ECO:0000256" key="2">
    <source>
        <dbReference type="ARBA" id="ARBA00007929"/>
    </source>
</evidence>
<feature type="transmembrane region" description="Helical" evidence="13">
    <location>
        <begin position="201"/>
        <end position="222"/>
    </location>
</feature>
<dbReference type="Proteomes" id="UP000326939">
    <property type="component" value="Chromosome 18"/>
</dbReference>
<comment type="caution">
    <text evidence="13">Lacks conserved residue(s) required for the propagation of feature annotation.</text>
</comment>
<evidence type="ECO:0000256" key="10">
    <source>
        <dbReference type="ARBA" id="ARBA00023065"/>
    </source>
</evidence>
<keyword evidence="12 13" id="KW-0407">Ion channel</keyword>
<reference evidence="17" key="1">
    <citation type="journal article" date="2019" name="Gigascience">
        <title>De novo genome assembly of the endangered Acer yangbiense, a plant species with extremely small populations endemic to Yunnan Province, China.</title>
        <authorList>
            <person name="Yang J."/>
            <person name="Wariss H.M."/>
            <person name="Tao L."/>
            <person name="Zhang R."/>
            <person name="Yun Q."/>
            <person name="Hollingsworth P."/>
            <person name="Dao Z."/>
            <person name="Luo G."/>
            <person name="Guo H."/>
            <person name="Ma Y."/>
            <person name="Sun W."/>
        </authorList>
    </citation>
    <scope>NUCLEOTIDE SEQUENCE [LARGE SCALE GENOMIC DNA]</scope>
    <source>
        <strain evidence="17">cv. br00</strain>
    </source>
</reference>
<dbReference type="CDD" id="cd00038">
    <property type="entry name" value="CAP_ED"/>
    <property type="match status" value="1"/>
</dbReference>
<keyword evidence="11 13" id="KW-0472">Membrane</keyword>
<dbReference type="InterPro" id="IPR018490">
    <property type="entry name" value="cNMP-bd_dom_sf"/>
</dbReference>
<dbReference type="PROSITE" id="PS51490">
    <property type="entry name" value="KHA"/>
    <property type="match status" value="1"/>
</dbReference>
<dbReference type="InterPro" id="IPR003938">
    <property type="entry name" value="K_chnl_volt-dep_EAG/ELK/ERG"/>
</dbReference>
<dbReference type="FunFam" id="2.60.120.10:FF:000074">
    <property type="entry name" value="Potassium channel KAT2"/>
    <property type="match status" value="1"/>
</dbReference>
<evidence type="ECO:0000256" key="12">
    <source>
        <dbReference type="ARBA" id="ARBA00023303"/>
    </source>
</evidence>
<evidence type="ECO:0000256" key="1">
    <source>
        <dbReference type="ARBA" id="ARBA00004141"/>
    </source>
</evidence>
<dbReference type="Gene3D" id="1.10.287.630">
    <property type="entry name" value="Helix hairpin bin"/>
    <property type="match status" value="1"/>
</dbReference>
<dbReference type="Pfam" id="PF00027">
    <property type="entry name" value="cNMP_binding"/>
    <property type="match status" value="1"/>
</dbReference>
<keyword evidence="6 13" id="KW-0631">Potassium channel</keyword>
<dbReference type="PANTHER" id="PTHR45743:SF27">
    <property type="entry name" value="POTASSIUM CHANNEL KAT3"/>
    <property type="match status" value="1"/>
</dbReference>
<feature type="transmembrane region" description="Helical" evidence="13">
    <location>
        <begin position="97"/>
        <end position="116"/>
    </location>
</feature>
<comment type="caution">
    <text evidence="16">The sequence shown here is derived from an EMBL/GenBank/DDBJ whole genome shotgun (WGS) entry which is preliminary data.</text>
</comment>
<keyword evidence="8 13" id="KW-0630">Potassium</keyword>
<comment type="subunit">
    <text evidence="13">The potassium channel is composed of a homo- or heterotetrameric complex of pore-forming subunits.</text>
</comment>
<dbReference type="InterPro" id="IPR045319">
    <property type="entry name" value="KAT/AKT"/>
</dbReference>
<keyword evidence="5 13" id="KW-0812">Transmembrane</keyword>
<dbReference type="EMBL" id="VDCV01000018">
    <property type="protein sequence ID" value="KAB5513974.1"/>
    <property type="molecule type" value="Genomic_DNA"/>
</dbReference>
<evidence type="ECO:0000256" key="8">
    <source>
        <dbReference type="ARBA" id="ARBA00022958"/>
    </source>
</evidence>
<dbReference type="AlphaFoldDB" id="A0A5N5J852"/>
<comment type="function">
    <text evidence="13">Potassium channel.</text>
</comment>
<evidence type="ECO:0000259" key="15">
    <source>
        <dbReference type="PROSITE" id="PS51490"/>
    </source>
</evidence>
<name>A0A5N5J852_9ROSI</name>
<evidence type="ECO:0000256" key="3">
    <source>
        <dbReference type="ARBA" id="ARBA00022448"/>
    </source>
</evidence>
<keyword evidence="4 13" id="KW-0633">Potassium transport</keyword>
<evidence type="ECO:0000313" key="16">
    <source>
        <dbReference type="EMBL" id="KAB5513974.1"/>
    </source>
</evidence>
<evidence type="ECO:0000256" key="9">
    <source>
        <dbReference type="ARBA" id="ARBA00022989"/>
    </source>
</evidence>
<evidence type="ECO:0000259" key="14">
    <source>
        <dbReference type="PROSITE" id="PS50042"/>
    </source>
</evidence>
<keyword evidence="7 13" id="KW-0851">Voltage-gated channel</keyword>
<gene>
    <name evidence="16" type="ORF">DKX38_027880</name>
</gene>
<feature type="transmembrane region" description="Helical" evidence="13">
    <location>
        <begin position="60"/>
        <end position="77"/>
    </location>
</feature>
<keyword evidence="3 13" id="KW-0813">Transport</keyword>
<dbReference type="GO" id="GO:0034702">
    <property type="term" value="C:monoatomic ion channel complex"/>
    <property type="evidence" value="ECO:0007669"/>
    <property type="project" value="UniProtKB-KW"/>
</dbReference>
<dbReference type="SMART" id="SM00100">
    <property type="entry name" value="cNMP"/>
    <property type="match status" value="1"/>
</dbReference>
<dbReference type="GO" id="GO:0005249">
    <property type="term" value="F:voltage-gated potassium channel activity"/>
    <property type="evidence" value="ECO:0007669"/>
    <property type="project" value="UniProtKB-UniRule"/>
</dbReference>
<feature type="domain" description="Cyclic nucleotide-binding" evidence="14">
    <location>
        <begin position="395"/>
        <end position="514"/>
    </location>
</feature>
<feature type="domain" description="KHA" evidence="15">
    <location>
        <begin position="639"/>
        <end position="709"/>
    </location>
</feature>
<evidence type="ECO:0000256" key="11">
    <source>
        <dbReference type="ARBA" id="ARBA00023136"/>
    </source>
</evidence>
<dbReference type="FunFam" id="1.10.287.70:FF:000123">
    <property type="entry name" value="Potassium channel KAT3"/>
    <property type="match status" value="1"/>
</dbReference>
<dbReference type="Pfam" id="PF11834">
    <property type="entry name" value="KHA"/>
    <property type="match status" value="1"/>
</dbReference>
<dbReference type="InterPro" id="IPR014710">
    <property type="entry name" value="RmlC-like_jellyroll"/>
</dbReference>
<dbReference type="PANTHER" id="PTHR45743">
    <property type="entry name" value="POTASSIUM CHANNEL AKT1"/>
    <property type="match status" value="1"/>
</dbReference>
<evidence type="ECO:0000256" key="4">
    <source>
        <dbReference type="ARBA" id="ARBA00022538"/>
    </source>
</evidence>
<dbReference type="Gene3D" id="2.60.120.10">
    <property type="entry name" value="Jelly Rolls"/>
    <property type="match status" value="1"/>
</dbReference>
<evidence type="ECO:0000256" key="5">
    <source>
        <dbReference type="ARBA" id="ARBA00022692"/>
    </source>
</evidence>
<dbReference type="Gene3D" id="1.10.287.70">
    <property type="match status" value="1"/>
</dbReference>
<keyword evidence="17" id="KW-1185">Reference proteome</keyword>
<evidence type="ECO:0000256" key="7">
    <source>
        <dbReference type="ARBA" id="ARBA00022882"/>
    </source>
</evidence>
<dbReference type="PRINTS" id="PR01463">
    <property type="entry name" value="EAGCHANLFMLY"/>
</dbReference>
<organism evidence="16 17">
    <name type="scientific">Salix brachista</name>
    <dbReference type="NCBI Taxonomy" id="2182728"/>
    <lineage>
        <taxon>Eukaryota</taxon>
        <taxon>Viridiplantae</taxon>
        <taxon>Streptophyta</taxon>
        <taxon>Embryophyta</taxon>
        <taxon>Tracheophyta</taxon>
        <taxon>Spermatophyta</taxon>
        <taxon>Magnoliopsida</taxon>
        <taxon>eudicotyledons</taxon>
        <taxon>Gunneridae</taxon>
        <taxon>Pentapetalae</taxon>
        <taxon>rosids</taxon>
        <taxon>fabids</taxon>
        <taxon>Malpighiales</taxon>
        <taxon>Salicaceae</taxon>
        <taxon>Saliceae</taxon>
        <taxon>Salix</taxon>
    </lineage>
</organism>
<dbReference type="InterPro" id="IPR000595">
    <property type="entry name" value="cNMP-bd_dom"/>
</dbReference>
<dbReference type="SUPFAM" id="SSF81324">
    <property type="entry name" value="Voltage-gated potassium channels"/>
    <property type="match status" value="1"/>
</dbReference>
<comment type="domain">
    <text evidence="13">The KHA domain (rich in hydrophobic and acidic residues) present in the C-terminal part is likely to be important for tetramerization.</text>
</comment>
<comment type="subcellular location">
    <subcellularLocation>
        <location evidence="1 13">Membrane</location>
        <topology evidence="1 13">Multi-pass membrane protein</topology>
    </subcellularLocation>
</comment>
<dbReference type="SUPFAM" id="SSF51206">
    <property type="entry name" value="cAMP-binding domain-like"/>
    <property type="match status" value="1"/>
</dbReference>